<dbReference type="SUPFAM" id="SSF64268">
    <property type="entry name" value="PX domain"/>
    <property type="match status" value="1"/>
</dbReference>
<feature type="domain" description="PX" evidence="2">
    <location>
        <begin position="1"/>
        <end position="131"/>
    </location>
</feature>
<dbReference type="Proteomes" id="UP001652625">
    <property type="component" value="Chromosome 14"/>
</dbReference>
<dbReference type="PROSITE" id="PS50195">
    <property type="entry name" value="PX"/>
    <property type="match status" value="1"/>
</dbReference>
<dbReference type="Gene3D" id="1.20.1270.60">
    <property type="entry name" value="Arfaptin homology (AH) domain/BAR domain"/>
    <property type="match status" value="1"/>
</dbReference>
<keyword evidence="3" id="KW-1185">Reference proteome</keyword>
<evidence type="ECO:0000313" key="4">
    <source>
        <dbReference type="RefSeq" id="XP_065673167.1"/>
    </source>
</evidence>
<dbReference type="GeneID" id="136090440"/>
<dbReference type="Gene3D" id="3.30.1520.10">
    <property type="entry name" value="Phox-like domain"/>
    <property type="match status" value="1"/>
</dbReference>
<dbReference type="InterPro" id="IPR015404">
    <property type="entry name" value="Vps5_C"/>
</dbReference>
<dbReference type="InterPro" id="IPR036871">
    <property type="entry name" value="PX_dom_sf"/>
</dbReference>
<proteinExistence type="inferred from homology"/>
<protein>
    <submittedName>
        <fullName evidence="4">Sorting nexin-5-like</fullName>
    </submittedName>
</protein>
<evidence type="ECO:0000313" key="3">
    <source>
        <dbReference type="Proteomes" id="UP001652625"/>
    </source>
</evidence>
<organism evidence="3 4">
    <name type="scientific">Hydra vulgaris</name>
    <name type="common">Hydra</name>
    <name type="synonym">Hydra attenuata</name>
    <dbReference type="NCBI Taxonomy" id="6087"/>
    <lineage>
        <taxon>Eukaryota</taxon>
        <taxon>Metazoa</taxon>
        <taxon>Cnidaria</taxon>
        <taxon>Hydrozoa</taxon>
        <taxon>Hydroidolina</taxon>
        <taxon>Anthoathecata</taxon>
        <taxon>Aplanulata</taxon>
        <taxon>Hydridae</taxon>
        <taxon>Hydra</taxon>
    </lineage>
</organism>
<dbReference type="InterPro" id="IPR001683">
    <property type="entry name" value="PX_dom"/>
</dbReference>
<dbReference type="RefSeq" id="XP_065673167.1">
    <property type="nucleotide sequence ID" value="XM_065817095.1"/>
</dbReference>
<dbReference type="Pfam" id="PF00787">
    <property type="entry name" value="PX"/>
    <property type="match status" value="1"/>
</dbReference>
<name>A0ABM4DFH1_HYDVU</name>
<dbReference type="PANTHER" id="PTHR45850">
    <property type="entry name" value="SORTING NEXIN FAMILY MEMBER"/>
    <property type="match status" value="1"/>
</dbReference>
<gene>
    <name evidence="4" type="primary">LOC136090440</name>
</gene>
<dbReference type="PANTHER" id="PTHR45850:SF2">
    <property type="entry name" value="SORTING NEXIN-5-LIKE"/>
    <property type="match status" value="1"/>
</dbReference>
<dbReference type="SUPFAM" id="SSF103657">
    <property type="entry name" value="BAR/IMD domain-like"/>
    <property type="match status" value="1"/>
</dbReference>
<evidence type="ECO:0000256" key="1">
    <source>
        <dbReference type="ARBA" id="ARBA00010883"/>
    </source>
</evidence>
<sequence length="358" mass="40633">MSYKITVSDATKDGDIVKFTVQSKFLNNEESLETDTGKIVFRQYEDFVYLLHLLTTKNNVAGVVVPPLPNKPVIIPETVESKLNLKTTVLADGYSHDCKRLEKFIQDIANHNVFKDDDNLKKFLTEDEAVVRVAVKRGVMNSLANFVDSARFQAHKDIDEDFQKKRDNINALLLHVKQCNYMKDKMITTEKALAVHISNLAMVLRNSATCDIQGSKIVVRFIGQFADVLDELVVKSHKTRLITEETAGFSLELYSRYLSSCQSALFQRTCKLVELENATKALEKAKPKNREQLLSAKEEASIAFDRISEVTKAEVELFNENRVKHFKESLAHLAQKHQDNHRATCELLLSAINELKSL</sequence>
<dbReference type="InterPro" id="IPR027267">
    <property type="entry name" value="AH/BAR_dom_sf"/>
</dbReference>
<dbReference type="Pfam" id="PF09325">
    <property type="entry name" value="Vps5"/>
    <property type="match status" value="1"/>
</dbReference>
<accession>A0ABM4DFH1</accession>
<comment type="similarity">
    <text evidence="1">Belongs to the sorting nexin family.</text>
</comment>
<evidence type="ECO:0000259" key="2">
    <source>
        <dbReference type="PROSITE" id="PS50195"/>
    </source>
</evidence>
<reference evidence="4" key="1">
    <citation type="submission" date="2025-08" db="UniProtKB">
        <authorList>
            <consortium name="RefSeq"/>
        </authorList>
    </citation>
    <scope>IDENTIFICATION</scope>
</reference>